<organism evidence="2">
    <name type="scientific">Streptomyces chartreusis</name>
    <dbReference type="NCBI Taxonomy" id="1969"/>
    <lineage>
        <taxon>Bacteria</taxon>
        <taxon>Bacillati</taxon>
        <taxon>Actinomycetota</taxon>
        <taxon>Actinomycetes</taxon>
        <taxon>Kitasatosporales</taxon>
        <taxon>Streptomycetaceae</taxon>
        <taxon>Streptomyces</taxon>
    </lineage>
</organism>
<dbReference type="EMBL" id="AJ786382">
    <property type="protein sequence ID" value="CAH10167.1"/>
    <property type="molecule type" value="Genomic_DNA"/>
</dbReference>
<protein>
    <submittedName>
        <fullName evidence="2">ChaH protein</fullName>
    </submittedName>
</protein>
<evidence type="ECO:0000313" key="2">
    <source>
        <dbReference type="EMBL" id="CAH10167.1"/>
    </source>
</evidence>
<dbReference type="SUPFAM" id="SSF54909">
    <property type="entry name" value="Dimeric alpha+beta barrel"/>
    <property type="match status" value="1"/>
</dbReference>
<dbReference type="Pfam" id="PF03992">
    <property type="entry name" value="ABM"/>
    <property type="match status" value="1"/>
</dbReference>
<dbReference type="InterPro" id="IPR011008">
    <property type="entry name" value="Dimeric_a/b-barrel"/>
</dbReference>
<dbReference type="InterPro" id="IPR007138">
    <property type="entry name" value="ABM_dom"/>
</dbReference>
<evidence type="ECO:0000259" key="1">
    <source>
        <dbReference type="PROSITE" id="PS51725"/>
    </source>
</evidence>
<name>Q4R0L6_STRCX</name>
<gene>
    <name evidence="2" type="primary">chaH</name>
</gene>
<dbReference type="AlphaFoldDB" id="Q4R0L6"/>
<reference evidence="2" key="1">
    <citation type="journal article" date="2005" name="Chem. Biol.">
        <title>Biosynthesis of the antitumor agent chartreusin involves the oxidative rearrangement of an anthracyclic polyketide.</title>
        <authorList>
            <person name="Xu Z."/>
            <person name="Jakobi K."/>
            <person name="Welzel K."/>
            <person name="Hertweck C."/>
        </authorList>
    </citation>
    <scope>NUCLEOTIDE SEQUENCE</scope>
    <source>
        <strain evidence="2">HKI-249</strain>
    </source>
</reference>
<sequence>MREKPMLVFINRFTVSGDPLEFERAFAETAAHLARQPGFIRYRLVRSTEDPHSYANVAEWETAAALREALRGPEFDDHARRLRELARSEPQFYDVVTETDAIRSRR</sequence>
<dbReference type="RefSeq" id="WP_256226574.1">
    <property type="nucleotide sequence ID" value="NZ_JBHVZC010000062.1"/>
</dbReference>
<accession>Q4R0L6</accession>
<proteinExistence type="predicted"/>
<dbReference type="Gene3D" id="3.30.70.100">
    <property type="match status" value="1"/>
</dbReference>
<feature type="domain" description="ABM" evidence="1">
    <location>
        <begin position="7"/>
        <end position="96"/>
    </location>
</feature>
<dbReference type="PROSITE" id="PS51725">
    <property type="entry name" value="ABM"/>
    <property type="match status" value="1"/>
</dbReference>